<feature type="domain" description="AAA" evidence="1">
    <location>
        <begin position="110"/>
        <end position="282"/>
    </location>
</feature>
<dbReference type="InterPro" id="IPR027417">
    <property type="entry name" value="P-loop_NTPase"/>
</dbReference>
<feature type="domain" description="ParA helix turn helix" evidence="2">
    <location>
        <begin position="13"/>
        <end position="103"/>
    </location>
</feature>
<proteinExistence type="predicted"/>
<accession>A0ABQ4P0F2</accession>
<dbReference type="Pfam" id="PF13614">
    <property type="entry name" value="AAA_31"/>
    <property type="match status" value="1"/>
</dbReference>
<name>A0ABQ4P0F2_SHECO</name>
<dbReference type="PANTHER" id="PTHR13696">
    <property type="entry name" value="P-LOOP CONTAINING NUCLEOSIDE TRIPHOSPHATE HYDROLASE"/>
    <property type="match status" value="1"/>
</dbReference>
<evidence type="ECO:0000259" key="2">
    <source>
        <dbReference type="Pfam" id="PF18607"/>
    </source>
</evidence>
<dbReference type="InterPro" id="IPR041250">
    <property type="entry name" value="HTH_54"/>
</dbReference>
<dbReference type="Proteomes" id="UP000773469">
    <property type="component" value="Unassembled WGS sequence"/>
</dbReference>
<dbReference type="Pfam" id="PF18607">
    <property type="entry name" value="HTH_54"/>
    <property type="match status" value="1"/>
</dbReference>
<reference evidence="3 4" key="1">
    <citation type="submission" date="2021-05" db="EMBL/GenBank/DDBJ databases">
        <title>Molecular characterization for Shewanella algae harboring chromosomal blaOXA-55-like strains isolated from clinical and environment sample.</title>
        <authorList>
            <person name="Ohama Y."/>
            <person name="Aoki K."/>
            <person name="Harada S."/>
            <person name="Moriya K."/>
            <person name="Ishii Y."/>
            <person name="Tateda K."/>
        </authorList>
    </citation>
    <scope>NUCLEOTIDE SEQUENCE [LARGE SCALE GENOMIC DNA]</scope>
    <source>
        <strain evidence="3 4">MBTL60-118</strain>
    </source>
</reference>
<dbReference type="CDD" id="cd02042">
    <property type="entry name" value="ParAB_family"/>
    <property type="match status" value="1"/>
</dbReference>
<protein>
    <submittedName>
        <fullName evidence="3">Chromosome partitioning protein ParA</fullName>
    </submittedName>
</protein>
<dbReference type="InterPro" id="IPR025669">
    <property type="entry name" value="AAA_dom"/>
</dbReference>
<evidence type="ECO:0000313" key="4">
    <source>
        <dbReference type="Proteomes" id="UP000773469"/>
    </source>
</evidence>
<comment type="caution">
    <text evidence="3">The sequence shown here is derived from an EMBL/GenBank/DDBJ whole genome shotgun (WGS) entry which is preliminary data.</text>
</comment>
<dbReference type="InterPro" id="IPR050678">
    <property type="entry name" value="DNA_Partitioning_ATPase"/>
</dbReference>
<organism evidence="3 4">
    <name type="scientific">Shewanella colwelliana</name>
    <name type="common">Alteromonas colwelliana</name>
    <dbReference type="NCBI Taxonomy" id="23"/>
    <lineage>
        <taxon>Bacteria</taxon>
        <taxon>Pseudomonadati</taxon>
        <taxon>Pseudomonadota</taxon>
        <taxon>Gammaproteobacteria</taxon>
        <taxon>Alteromonadales</taxon>
        <taxon>Shewanellaceae</taxon>
        <taxon>Shewanella</taxon>
    </lineage>
</organism>
<dbReference type="SUPFAM" id="SSF52540">
    <property type="entry name" value="P-loop containing nucleoside triphosphate hydrolases"/>
    <property type="match status" value="1"/>
</dbReference>
<dbReference type="Gene3D" id="3.40.50.300">
    <property type="entry name" value="P-loop containing nucleotide triphosphate hydrolases"/>
    <property type="match status" value="1"/>
</dbReference>
<dbReference type="PANTHER" id="PTHR13696:SF98">
    <property type="entry name" value="PLASMID PARTITION PROTEIN A"/>
    <property type="match status" value="1"/>
</dbReference>
<dbReference type="Gene3D" id="1.10.1660.30">
    <property type="match status" value="1"/>
</dbReference>
<gene>
    <name evidence="3" type="primary">parA_2</name>
    <name evidence="3" type="ORF">TUM3794_20270</name>
</gene>
<dbReference type="EMBL" id="BPEU01000013">
    <property type="protein sequence ID" value="GIU40984.1"/>
    <property type="molecule type" value="Genomic_DNA"/>
</dbReference>
<keyword evidence="4" id="KW-1185">Reference proteome</keyword>
<evidence type="ECO:0000259" key="1">
    <source>
        <dbReference type="Pfam" id="PF13614"/>
    </source>
</evidence>
<sequence length="401" mass="45222">MNIDGFHTTAGFAKRALEQLTQREIDNQCEFGLDTYYQRYSKSFVSRLPGMSRAIVDKAMTEMENDGYVFGKKLSGKTELYDLTIEQIVDIYAHRKIPKFRDNISEVIVMYLSNLKGGVSKTVSAATLAHGLRTHPMLIQHDIRVLLIDIDPQASSTMFMKHDLAIADMTTTSVQSMLQNPSREELLSEFIYETKVPGVYILPCTIADGFIASDWHNLCEQHLPDQNPYMILRENIIEKIKHDFDFCLLDTGPHLDPLLMNSIVAADVLATPLPPAQVDLHSTLQYTSRLPAILTNLEQRGVSRLPRHHLAFMTKMSKSSQDQDALAVAKAVFREELVDTTLPNLSAFQRCGETFDTVLTANPDYYNGDKRALSSAKKAVEDFTFSVFHHVSSYLKVNHNA</sequence>
<dbReference type="RefSeq" id="WP_220756907.1">
    <property type="nucleotide sequence ID" value="NZ_BPEU01000013.1"/>
</dbReference>
<evidence type="ECO:0000313" key="3">
    <source>
        <dbReference type="EMBL" id="GIU40984.1"/>
    </source>
</evidence>